<evidence type="ECO:0000259" key="8">
    <source>
        <dbReference type="PROSITE" id="PS51379"/>
    </source>
</evidence>
<dbReference type="GO" id="GO:0046872">
    <property type="term" value="F:metal ion binding"/>
    <property type="evidence" value="ECO:0007669"/>
    <property type="project" value="UniProtKB-KW"/>
</dbReference>
<proteinExistence type="predicted"/>
<keyword evidence="7" id="KW-0411">Iron-sulfur</keyword>
<keyword evidence="6" id="KW-0408">Iron</keyword>
<evidence type="ECO:0000256" key="1">
    <source>
        <dbReference type="ARBA" id="ARBA00001966"/>
    </source>
</evidence>
<dbReference type="GO" id="GO:0051539">
    <property type="term" value="F:4 iron, 4 sulfur cluster binding"/>
    <property type="evidence" value="ECO:0007669"/>
    <property type="project" value="UniProtKB-KW"/>
</dbReference>
<feature type="domain" description="4Fe-4S ferredoxin-type" evidence="8">
    <location>
        <begin position="186"/>
        <end position="215"/>
    </location>
</feature>
<dbReference type="SUPFAM" id="SSF54862">
    <property type="entry name" value="4Fe-4S ferredoxins"/>
    <property type="match status" value="1"/>
</dbReference>
<dbReference type="Pfam" id="PF12838">
    <property type="entry name" value="Fer4_7"/>
    <property type="match status" value="1"/>
</dbReference>
<dbReference type="InterPro" id="IPR017900">
    <property type="entry name" value="4Fe4S_Fe_S_CS"/>
</dbReference>
<organism evidence="9 10">
    <name type="scientific">Desulforamulus aeronauticus DSM 10349</name>
    <dbReference type="NCBI Taxonomy" id="1121421"/>
    <lineage>
        <taxon>Bacteria</taxon>
        <taxon>Bacillati</taxon>
        <taxon>Bacillota</taxon>
        <taxon>Clostridia</taxon>
        <taxon>Eubacteriales</taxon>
        <taxon>Peptococcaceae</taxon>
        <taxon>Desulforamulus</taxon>
    </lineage>
</organism>
<evidence type="ECO:0000313" key="10">
    <source>
        <dbReference type="Proteomes" id="UP000183997"/>
    </source>
</evidence>
<gene>
    <name evidence="9" type="ORF">SAMN02745123_03363</name>
</gene>
<dbReference type="InterPro" id="IPR050157">
    <property type="entry name" value="PSI_iron-sulfur_center"/>
</dbReference>
<dbReference type="STRING" id="1121421.SAMN02745123_03363"/>
<keyword evidence="10" id="KW-1185">Reference proteome</keyword>
<evidence type="ECO:0000256" key="6">
    <source>
        <dbReference type="ARBA" id="ARBA00023004"/>
    </source>
</evidence>
<evidence type="ECO:0000256" key="5">
    <source>
        <dbReference type="ARBA" id="ARBA00022723"/>
    </source>
</evidence>
<dbReference type="Gene3D" id="3.30.70.20">
    <property type="match status" value="1"/>
</dbReference>
<comment type="function">
    <text evidence="2">Ferredoxins are iron-sulfur proteins that transfer electrons in a wide variety of metabolic reactions.</text>
</comment>
<dbReference type="PANTHER" id="PTHR24960">
    <property type="entry name" value="PHOTOSYSTEM I IRON-SULFUR CENTER-RELATED"/>
    <property type="match status" value="1"/>
</dbReference>
<dbReference type="PROSITE" id="PS00198">
    <property type="entry name" value="4FE4S_FER_1"/>
    <property type="match status" value="1"/>
</dbReference>
<dbReference type="Pfam" id="PF04015">
    <property type="entry name" value="DUF362"/>
    <property type="match status" value="1"/>
</dbReference>
<dbReference type="InterPro" id="IPR017896">
    <property type="entry name" value="4Fe4S_Fe-S-bd"/>
</dbReference>
<protein>
    <recommendedName>
        <fullName evidence="3">Ferredoxin</fullName>
    </recommendedName>
</protein>
<name>A0A1M6VUM8_9FIRM</name>
<dbReference type="InterPro" id="IPR007160">
    <property type="entry name" value="DUF362"/>
</dbReference>
<dbReference type="EMBL" id="FRAR01000026">
    <property type="protein sequence ID" value="SHK85157.1"/>
    <property type="molecule type" value="Genomic_DNA"/>
</dbReference>
<evidence type="ECO:0000256" key="2">
    <source>
        <dbReference type="ARBA" id="ARBA00003532"/>
    </source>
</evidence>
<evidence type="ECO:0000313" key="9">
    <source>
        <dbReference type="EMBL" id="SHK85157.1"/>
    </source>
</evidence>
<accession>A0A1M6VUM8</accession>
<dbReference type="PANTHER" id="PTHR24960:SF79">
    <property type="entry name" value="PHOTOSYSTEM I IRON-SULFUR CENTER"/>
    <property type="match status" value="1"/>
</dbReference>
<dbReference type="RefSeq" id="WP_072916660.1">
    <property type="nucleotide sequence ID" value="NZ_FRAR01000026.1"/>
</dbReference>
<evidence type="ECO:0000256" key="7">
    <source>
        <dbReference type="ARBA" id="ARBA00023014"/>
    </source>
</evidence>
<dbReference type="Proteomes" id="UP000183997">
    <property type="component" value="Unassembled WGS sequence"/>
</dbReference>
<dbReference type="PROSITE" id="PS51379">
    <property type="entry name" value="4FE4S_FER_2"/>
    <property type="match status" value="2"/>
</dbReference>
<dbReference type="OrthoDB" id="9781559at2"/>
<evidence type="ECO:0000256" key="4">
    <source>
        <dbReference type="ARBA" id="ARBA00022485"/>
    </source>
</evidence>
<evidence type="ECO:0000256" key="3">
    <source>
        <dbReference type="ARBA" id="ARBA00013529"/>
    </source>
</evidence>
<reference evidence="10" key="1">
    <citation type="submission" date="2016-11" db="EMBL/GenBank/DDBJ databases">
        <authorList>
            <person name="Varghese N."/>
            <person name="Submissions S."/>
        </authorList>
    </citation>
    <scope>NUCLEOTIDE SEQUENCE [LARGE SCALE GENOMIC DNA]</scope>
    <source>
        <strain evidence="10">DSM 10349</strain>
    </source>
</reference>
<dbReference type="AlphaFoldDB" id="A0A1M6VUM8"/>
<comment type="cofactor">
    <cofactor evidence="1">
        <name>[4Fe-4S] cluster</name>
        <dbReference type="ChEBI" id="CHEBI:49883"/>
    </cofactor>
</comment>
<sequence>MTAKVYFADTRASVKQNLLDKLQRLYERSGIKDIVAPNDLVAIKVHFGERGNTAYIRPQFIRRVVDKVKEAGGKPYLTDANTLYVGSRANAVDHLQTAIENGWGYSVVNAPLVIADGLTGKEYTNVEVNLKHFKEVKIGSSALHANSFIAISHLKGHELTGYGGVMKNIGMGLGSRSGKQMMHSDVRPTISSEKCTGCSKCHQWCPGQAISVGEDKKSFILEEHCIGCGECTVSCPFGAIAVNWKTEADIIQEKIAEYTLGVLKHYQDKCGFVTFVTNISPECDCCGWNDAPIVRDIGILASLDPVALDQACIDLINQEHGLPGSRLEGQPHGSDKFRALWPHVDWRRGLEYAESIGLGSRKYELIKI</sequence>
<feature type="domain" description="4Fe-4S ferredoxin-type" evidence="8">
    <location>
        <begin position="216"/>
        <end position="245"/>
    </location>
</feature>
<keyword evidence="4" id="KW-0004">4Fe-4S</keyword>
<keyword evidence="5" id="KW-0479">Metal-binding</keyword>